<keyword evidence="5" id="KW-1185">Reference proteome</keyword>
<dbReference type="SUPFAM" id="SSF48452">
    <property type="entry name" value="TPR-like"/>
    <property type="match status" value="2"/>
</dbReference>
<protein>
    <recommendedName>
        <fullName evidence="3">DUF7779 domain-containing protein</fullName>
    </recommendedName>
</protein>
<dbReference type="EMBL" id="MU863908">
    <property type="protein sequence ID" value="KAK4201350.1"/>
    <property type="molecule type" value="Genomic_DNA"/>
</dbReference>
<dbReference type="InterPro" id="IPR056681">
    <property type="entry name" value="DUF7779"/>
</dbReference>
<keyword evidence="2" id="KW-0732">Signal</keyword>
<dbReference type="Gene3D" id="3.40.50.300">
    <property type="entry name" value="P-loop containing nucleotide triphosphate hydrolases"/>
    <property type="match status" value="1"/>
</dbReference>
<comment type="caution">
    <text evidence="4">The sequence shown here is derived from an EMBL/GenBank/DDBJ whole genome shotgun (WGS) entry which is preliminary data.</text>
</comment>
<dbReference type="Gene3D" id="1.25.40.10">
    <property type="entry name" value="Tetratricopeptide repeat domain"/>
    <property type="match status" value="2"/>
</dbReference>
<gene>
    <name evidence="4" type="ORF">QBC40DRAFT_324492</name>
</gene>
<evidence type="ECO:0000256" key="1">
    <source>
        <dbReference type="SAM" id="MobiDB-lite"/>
    </source>
</evidence>
<evidence type="ECO:0000313" key="5">
    <source>
        <dbReference type="Proteomes" id="UP001303160"/>
    </source>
</evidence>
<sequence length="975" mass="110363">MDPLSIVVSSFTLVGVLAKIGEVAHSALHCASALKKIDKHYTQTAQSLQSVIETIHQLNNMKDKISEIDDERIRSFNIDQNALDGHLESAKELEKTLQKHQKHMRRWRRWSAIRFAFRSELIKSDLAMSTERLNNLTGCLSTLYATIQTALALSTRETFVNEAQQATVHRGVTEEKLNQVGLVVEHTAHEVSVTRDRIMEIHGMQTQLTLGTLHQPLLEHKSKPRSFIMPYPRNRCFVGREELFCKINTCLTPPNEGSLGRVFCIYGLPGIGKTHTAIEFAYRQKDDNNFTHIFWISADSAEKLEQGFVSIARDLGLASSTAMEDRDKLLGLALSWMEKPHDGASWLLVLDNVDSFPVLNQYWSAFTGGSVLITSKDAIHGLAAVTTSPTDSHHVEAFSVPEGAEFIKKRFATRGIQDIDESTAGDLANRLGLYPLLLDQMVTVIESEPEPVPMSQIHDLLKVEFGDELFQNVEPDSPWYHESAGKAVEAHIKRLDNQHRLSLGTIAFFDPDNIPEGLLLSKDQRVACFSNTAKLQVILSRLRKSSFIGSASKGNDDDCRRINLHRLVRDRALKTCPDHQTAFNNAVHLLRQAFPLHQLSRDHMVEDWEECEKFQPHVLTLHQQYINLRDNFGIQLISSFTFIELIYSCAWYMCERGRFEVSKTLIASCQKAHDEIVSREHTHLGGRSSIPPAFLADLYTVQQFYHTEATSGISMTELARKALSIREDAVKQGLLDPYHPNRANGFMNVGVAMACEDPKGAIKMHNRALEIRLGSEKYKDQQVHGLALNYLNVGRCWLLVGDLMTAASCFEKSLEVIRAREQKLGRQFTLTAWATSALGAVRAYQDDFPCALKLLVESLKLHIDTMGDKHMKTLSCYYRLAWVYHKLGNFEPAQQILQALLKTYNSFDPMPTPDLARTKFKLSQVLQDQGSPPSHWKKLRREAQSHLAEISRETPEDGSSEDEKTYDRCIVYFRR</sequence>
<dbReference type="PANTHER" id="PTHR35205">
    <property type="entry name" value="NB-ARC AND TPR DOMAIN PROTEIN"/>
    <property type="match status" value="1"/>
</dbReference>
<dbReference type="Proteomes" id="UP001303160">
    <property type="component" value="Unassembled WGS sequence"/>
</dbReference>
<evidence type="ECO:0000259" key="3">
    <source>
        <dbReference type="Pfam" id="PF25000"/>
    </source>
</evidence>
<feature type="region of interest" description="Disordered" evidence="1">
    <location>
        <begin position="927"/>
        <end position="963"/>
    </location>
</feature>
<name>A0AAN6XLE0_9PEZI</name>
<evidence type="ECO:0000256" key="2">
    <source>
        <dbReference type="SAM" id="SignalP"/>
    </source>
</evidence>
<feature type="domain" description="DUF7779" evidence="3">
    <location>
        <begin position="495"/>
        <end position="578"/>
    </location>
</feature>
<dbReference type="SUPFAM" id="SSF52540">
    <property type="entry name" value="P-loop containing nucleoside triphosphate hydrolases"/>
    <property type="match status" value="1"/>
</dbReference>
<feature type="compositionally biased region" description="Basic and acidic residues" evidence="1">
    <location>
        <begin position="941"/>
        <end position="963"/>
    </location>
</feature>
<dbReference type="InterPro" id="IPR027417">
    <property type="entry name" value="P-loop_NTPase"/>
</dbReference>
<dbReference type="InterPro" id="IPR011990">
    <property type="entry name" value="TPR-like_helical_dom_sf"/>
</dbReference>
<proteinExistence type="predicted"/>
<organism evidence="4 5">
    <name type="scientific">Triangularia verruculosa</name>
    <dbReference type="NCBI Taxonomy" id="2587418"/>
    <lineage>
        <taxon>Eukaryota</taxon>
        <taxon>Fungi</taxon>
        <taxon>Dikarya</taxon>
        <taxon>Ascomycota</taxon>
        <taxon>Pezizomycotina</taxon>
        <taxon>Sordariomycetes</taxon>
        <taxon>Sordariomycetidae</taxon>
        <taxon>Sordariales</taxon>
        <taxon>Podosporaceae</taxon>
        <taxon>Triangularia</taxon>
    </lineage>
</organism>
<dbReference type="AlphaFoldDB" id="A0AAN6XLE0"/>
<feature type="signal peptide" evidence="2">
    <location>
        <begin position="1"/>
        <end position="18"/>
    </location>
</feature>
<dbReference type="Pfam" id="PF13424">
    <property type="entry name" value="TPR_12"/>
    <property type="match status" value="1"/>
</dbReference>
<accession>A0AAN6XLE0</accession>
<feature type="chain" id="PRO_5042871782" description="DUF7779 domain-containing protein" evidence="2">
    <location>
        <begin position="19"/>
        <end position="975"/>
    </location>
</feature>
<reference evidence="4" key="2">
    <citation type="submission" date="2023-05" db="EMBL/GenBank/DDBJ databases">
        <authorList>
            <consortium name="Lawrence Berkeley National Laboratory"/>
            <person name="Steindorff A."/>
            <person name="Hensen N."/>
            <person name="Bonometti L."/>
            <person name="Westerberg I."/>
            <person name="Brannstrom I.O."/>
            <person name="Guillou S."/>
            <person name="Cros-Aarteil S."/>
            <person name="Calhoun S."/>
            <person name="Haridas S."/>
            <person name="Kuo A."/>
            <person name="Mondo S."/>
            <person name="Pangilinan J."/>
            <person name="Riley R."/>
            <person name="Labutti K."/>
            <person name="Andreopoulos B."/>
            <person name="Lipzen A."/>
            <person name="Chen C."/>
            <person name="Yanf M."/>
            <person name="Daum C."/>
            <person name="Ng V."/>
            <person name="Clum A."/>
            <person name="Ohm R."/>
            <person name="Martin F."/>
            <person name="Silar P."/>
            <person name="Natvig D."/>
            <person name="Lalanne C."/>
            <person name="Gautier V."/>
            <person name="Ament-Velasquez S.L."/>
            <person name="Kruys A."/>
            <person name="Hutchinson M.I."/>
            <person name="Powell A.J."/>
            <person name="Barry K."/>
            <person name="Miller A.N."/>
            <person name="Grigoriev I.V."/>
            <person name="Debuchy R."/>
            <person name="Gladieux P."/>
            <person name="Thoren M.H."/>
            <person name="Johannesson H."/>
        </authorList>
    </citation>
    <scope>NUCLEOTIDE SEQUENCE</scope>
    <source>
        <strain evidence="4">CBS 315.58</strain>
    </source>
</reference>
<reference evidence="4" key="1">
    <citation type="journal article" date="2023" name="Mol. Phylogenet. Evol.">
        <title>Genome-scale phylogeny and comparative genomics of the fungal order Sordariales.</title>
        <authorList>
            <person name="Hensen N."/>
            <person name="Bonometti L."/>
            <person name="Westerberg I."/>
            <person name="Brannstrom I.O."/>
            <person name="Guillou S."/>
            <person name="Cros-Aarteil S."/>
            <person name="Calhoun S."/>
            <person name="Haridas S."/>
            <person name="Kuo A."/>
            <person name="Mondo S."/>
            <person name="Pangilinan J."/>
            <person name="Riley R."/>
            <person name="LaButti K."/>
            <person name="Andreopoulos B."/>
            <person name="Lipzen A."/>
            <person name="Chen C."/>
            <person name="Yan M."/>
            <person name="Daum C."/>
            <person name="Ng V."/>
            <person name="Clum A."/>
            <person name="Steindorff A."/>
            <person name="Ohm R.A."/>
            <person name="Martin F."/>
            <person name="Silar P."/>
            <person name="Natvig D.O."/>
            <person name="Lalanne C."/>
            <person name="Gautier V."/>
            <person name="Ament-Velasquez S.L."/>
            <person name="Kruys A."/>
            <person name="Hutchinson M.I."/>
            <person name="Powell A.J."/>
            <person name="Barry K."/>
            <person name="Miller A.N."/>
            <person name="Grigoriev I.V."/>
            <person name="Debuchy R."/>
            <person name="Gladieux P."/>
            <person name="Hiltunen Thoren M."/>
            <person name="Johannesson H."/>
        </authorList>
    </citation>
    <scope>NUCLEOTIDE SEQUENCE</scope>
    <source>
        <strain evidence="4">CBS 315.58</strain>
    </source>
</reference>
<dbReference type="PANTHER" id="PTHR35205:SF1">
    <property type="entry name" value="ZU5 DOMAIN-CONTAINING PROTEIN"/>
    <property type="match status" value="1"/>
</dbReference>
<evidence type="ECO:0000313" key="4">
    <source>
        <dbReference type="EMBL" id="KAK4201350.1"/>
    </source>
</evidence>
<dbReference type="Pfam" id="PF25000">
    <property type="entry name" value="DUF7779"/>
    <property type="match status" value="1"/>
</dbReference>